<evidence type="ECO:0008006" key="4">
    <source>
        <dbReference type="Google" id="ProtNLM"/>
    </source>
</evidence>
<dbReference type="EMBL" id="JBANQN010000011">
    <property type="protein sequence ID" value="KAK6776052.1"/>
    <property type="molecule type" value="Genomic_DNA"/>
</dbReference>
<organism evidence="2 3">
    <name type="scientific">Solanum bulbocastanum</name>
    <name type="common">Wild potato</name>
    <dbReference type="NCBI Taxonomy" id="147425"/>
    <lineage>
        <taxon>Eukaryota</taxon>
        <taxon>Viridiplantae</taxon>
        <taxon>Streptophyta</taxon>
        <taxon>Embryophyta</taxon>
        <taxon>Tracheophyta</taxon>
        <taxon>Spermatophyta</taxon>
        <taxon>Magnoliopsida</taxon>
        <taxon>eudicotyledons</taxon>
        <taxon>Gunneridae</taxon>
        <taxon>Pentapetalae</taxon>
        <taxon>asterids</taxon>
        <taxon>lamiids</taxon>
        <taxon>Solanales</taxon>
        <taxon>Solanaceae</taxon>
        <taxon>Solanoideae</taxon>
        <taxon>Solaneae</taxon>
        <taxon>Solanum</taxon>
    </lineage>
</organism>
<gene>
    <name evidence="2" type="ORF">RDI58_027053</name>
</gene>
<evidence type="ECO:0000313" key="2">
    <source>
        <dbReference type="EMBL" id="KAK6776052.1"/>
    </source>
</evidence>
<protein>
    <recommendedName>
        <fullName evidence="4">Gag-pol polyprotein</fullName>
    </recommendedName>
</protein>
<dbReference type="Gene3D" id="2.40.70.10">
    <property type="entry name" value="Acid Proteases"/>
    <property type="match status" value="1"/>
</dbReference>
<feature type="compositionally biased region" description="Polar residues" evidence="1">
    <location>
        <begin position="162"/>
        <end position="182"/>
    </location>
</feature>
<evidence type="ECO:0000313" key="3">
    <source>
        <dbReference type="Proteomes" id="UP001371456"/>
    </source>
</evidence>
<proteinExistence type="predicted"/>
<sequence length="289" mass="31981">MPARQAVDLVVEEEVIPTPQSQNDTTADTIATMLQQAMESLVGNIQVKPRESPLSGGNKGHDQCNEPLRKSIREFLELKPPVFTGASEAEDPLLFLDGIQKSLDTLECSSTRSVELAAYCLQDITEESFKSFKARQLINLRPFNDRFLPMNWTLQEDCPHSSRGSNQASTSMNSAPTTSTSYSARQDVEASNAVVTSILSVCSLDAIVLVDPGSTHFYVSLYFAIRFDRLPKLLKDPFLVATPIGESLLVKRVYHSCQRSVQGKGTLVDLFVLVMVDFDLIMGMDWLPS</sequence>
<feature type="region of interest" description="Disordered" evidence="1">
    <location>
        <begin position="158"/>
        <end position="182"/>
    </location>
</feature>
<dbReference type="AlphaFoldDB" id="A0AAN8Y207"/>
<dbReference type="Proteomes" id="UP001371456">
    <property type="component" value="Unassembled WGS sequence"/>
</dbReference>
<dbReference type="InterPro" id="IPR021109">
    <property type="entry name" value="Peptidase_aspartic_dom_sf"/>
</dbReference>
<reference evidence="2 3" key="1">
    <citation type="submission" date="2024-02" db="EMBL/GenBank/DDBJ databases">
        <title>de novo genome assembly of Solanum bulbocastanum strain 11H21.</title>
        <authorList>
            <person name="Hosaka A.J."/>
        </authorList>
    </citation>
    <scope>NUCLEOTIDE SEQUENCE [LARGE SCALE GENOMIC DNA]</scope>
    <source>
        <tissue evidence="2">Young leaves</tissue>
    </source>
</reference>
<keyword evidence="3" id="KW-1185">Reference proteome</keyword>
<dbReference type="CDD" id="cd00303">
    <property type="entry name" value="retropepsin_like"/>
    <property type="match status" value="1"/>
</dbReference>
<accession>A0AAN8Y207</accession>
<comment type="caution">
    <text evidence="2">The sequence shown here is derived from an EMBL/GenBank/DDBJ whole genome shotgun (WGS) entry which is preliminary data.</text>
</comment>
<dbReference type="Pfam" id="PF08284">
    <property type="entry name" value="RVP_2"/>
    <property type="match status" value="1"/>
</dbReference>
<evidence type="ECO:0000256" key="1">
    <source>
        <dbReference type="SAM" id="MobiDB-lite"/>
    </source>
</evidence>
<name>A0AAN8Y207_SOLBU</name>